<evidence type="ECO:0000256" key="2">
    <source>
        <dbReference type="ARBA" id="ARBA00022448"/>
    </source>
</evidence>
<evidence type="ECO:0000256" key="4">
    <source>
        <dbReference type="ARBA" id="ARBA00022496"/>
    </source>
</evidence>
<dbReference type="InterPro" id="IPR012910">
    <property type="entry name" value="Plug_dom"/>
</dbReference>
<dbReference type="FunCoup" id="A0A2G4YQN3">
    <property type="interactions" value="131"/>
</dbReference>
<evidence type="ECO:0000313" key="17">
    <source>
        <dbReference type="Proteomes" id="UP000229730"/>
    </source>
</evidence>
<evidence type="ECO:0000256" key="7">
    <source>
        <dbReference type="ARBA" id="ARBA00023065"/>
    </source>
</evidence>
<evidence type="ECO:0000256" key="13">
    <source>
        <dbReference type="SAM" id="SignalP"/>
    </source>
</evidence>
<keyword evidence="2 11" id="KW-0813">Transport</keyword>
<gene>
    <name evidence="16" type="ORF">CRD36_12370</name>
</gene>
<dbReference type="InterPro" id="IPR000531">
    <property type="entry name" value="Beta-barrel_TonB"/>
</dbReference>
<keyword evidence="3 11" id="KW-1134">Transmembrane beta strand</keyword>
<dbReference type="Pfam" id="PF00593">
    <property type="entry name" value="TonB_dep_Rec_b-barrel"/>
    <property type="match status" value="1"/>
</dbReference>
<comment type="subcellular location">
    <subcellularLocation>
        <location evidence="1 11">Cell outer membrane</location>
        <topology evidence="1 11">Multi-pass membrane protein</topology>
    </subcellularLocation>
</comment>
<dbReference type="EMBL" id="PDEM01000024">
    <property type="protein sequence ID" value="PHZ84590.1"/>
    <property type="molecule type" value="Genomic_DNA"/>
</dbReference>
<reference evidence="16 17" key="1">
    <citation type="submission" date="2017-10" db="EMBL/GenBank/DDBJ databases">
        <title>Frigbacter circumglobatus gen. nov. sp. nov., isolated from sediment cultured in situ.</title>
        <authorList>
            <person name="Zhao Z."/>
        </authorList>
    </citation>
    <scope>NUCLEOTIDE SEQUENCE [LARGE SCALE GENOMIC DNA]</scope>
    <source>
        <strain evidence="16 17">ZYL</strain>
    </source>
</reference>
<dbReference type="Pfam" id="PF07715">
    <property type="entry name" value="Plug"/>
    <property type="match status" value="1"/>
</dbReference>
<keyword evidence="10 11" id="KW-0998">Cell outer membrane</keyword>
<evidence type="ECO:0000313" key="16">
    <source>
        <dbReference type="EMBL" id="PHZ84590.1"/>
    </source>
</evidence>
<dbReference type="InParanoid" id="A0A2G4YQN3"/>
<dbReference type="PANTHER" id="PTHR32552:SF81">
    <property type="entry name" value="TONB-DEPENDENT OUTER MEMBRANE RECEPTOR"/>
    <property type="match status" value="1"/>
</dbReference>
<keyword evidence="5 11" id="KW-0812">Transmembrane</keyword>
<feature type="domain" description="TonB-dependent receptor-like beta-barrel" evidence="14">
    <location>
        <begin position="319"/>
        <end position="750"/>
    </location>
</feature>
<dbReference type="Gene3D" id="2.40.170.20">
    <property type="entry name" value="TonB-dependent receptor, beta-barrel domain"/>
    <property type="match status" value="1"/>
</dbReference>
<dbReference type="OrthoDB" id="9760333at2"/>
<feature type="domain" description="TonB-dependent receptor plug" evidence="15">
    <location>
        <begin position="53"/>
        <end position="165"/>
    </location>
</feature>
<dbReference type="RefSeq" id="WP_099473681.1">
    <property type="nucleotide sequence ID" value="NZ_CP041025.1"/>
</dbReference>
<accession>A0A2G4YQN3</accession>
<dbReference type="SUPFAM" id="SSF56935">
    <property type="entry name" value="Porins"/>
    <property type="match status" value="1"/>
</dbReference>
<keyword evidence="6" id="KW-0408">Iron</keyword>
<dbReference type="GO" id="GO:0006826">
    <property type="term" value="P:iron ion transport"/>
    <property type="evidence" value="ECO:0007669"/>
    <property type="project" value="UniProtKB-KW"/>
</dbReference>
<feature type="signal peptide" evidence="13">
    <location>
        <begin position="1"/>
        <end position="20"/>
    </location>
</feature>
<dbReference type="PANTHER" id="PTHR32552">
    <property type="entry name" value="FERRICHROME IRON RECEPTOR-RELATED"/>
    <property type="match status" value="1"/>
</dbReference>
<name>A0A2G4YQN3_9PROT</name>
<evidence type="ECO:0000256" key="8">
    <source>
        <dbReference type="ARBA" id="ARBA00023077"/>
    </source>
</evidence>
<keyword evidence="7" id="KW-0406">Ion transport</keyword>
<dbReference type="GO" id="GO:0009279">
    <property type="term" value="C:cell outer membrane"/>
    <property type="evidence" value="ECO:0007669"/>
    <property type="project" value="UniProtKB-SubCell"/>
</dbReference>
<evidence type="ECO:0000259" key="14">
    <source>
        <dbReference type="Pfam" id="PF00593"/>
    </source>
</evidence>
<keyword evidence="13" id="KW-0732">Signal</keyword>
<keyword evidence="17" id="KW-1185">Reference proteome</keyword>
<evidence type="ECO:0000256" key="12">
    <source>
        <dbReference type="RuleBase" id="RU003357"/>
    </source>
</evidence>
<protein>
    <submittedName>
        <fullName evidence="16">TonB-dependent receptor</fullName>
    </submittedName>
</protein>
<evidence type="ECO:0000256" key="11">
    <source>
        <dbReference type="PROSITE-ProRule" id="PRU01360"/>
    </source>
</evidence>
<dbReference type="Proteomes" id="UP000229730">
    <property type="component" value="Unassembled WGS sequence"/>
</dbReference>
<organism evidence="16 17">
    <name type="scientific">Paremcibacter congregatus</name>
    <dbReference type="NCBI Taxonomy" id="2043170"/>
    <lineage>
        <taxon>Bacteria</taxon>
        <taxon>Pseudomonadati</taxon>
        <taxon>Pseudomonadota</taxon>
        <taxon>Alphaproteobacteria</taxon>
        <taxon>Emcibacterales</taxon>
        <taxon>Emcibacteraceae</taxon>
        <taxon>Paremcibacter</taxon>
    </lineage>
</organism>
<comment type="caution">
    <text evidence="16">The sequence shown here is derived from an EMBL/GenBank/DDBJ whole genome shotgun (WGS) entry which is preliminary data.</text>
</comment>
<proteinExistence type="inferred from homology"/>
<feature type="chain" id="PRO_5013781020" evidence="13">
    <location>
        <begin position="21"/>
        <end position="796"/>
    </location>
</feature>
<evidence type="ECO:0000256" key="1">
    <source>
        <dbReference type="ARBA" id="ARBA00004571"/>
    </source>
</evidence>
<evidence type="ECO:0000256" key="9">
    <source>
        <dbReference type="ARBA" id="ARBA00023136"/>
    </source>
</evidence>
<dbReference type="AlphaFoldDB" id="A0A2G4YQN3"/>
<evidence type="ECO:0000256" key="6">
    <source>
        <dbReference type="ARBA" id="ARBA00023004"/>
    </source>
</evidence>
<keyword evidence="4" id="KW-0410">Iron transport</keyword>
<keyword evidence="16" id="KW-0675">Receptor</keyword>
<dbReference type="InterPro" id="IPR036942">
    <property type="entry name" value="Beta-barrel_TonB_sf"/>
</dbReference>
<keyword evidence="9 11" id="KW-0472">Membrane</keyword>
<evidence type="ECO:0000259" key="15">
    <source>
        <dbReference type="Pfam" id="PF07715"/>
    </source>
</evidence>
<evidence type="ECO:0000256" key="10">
    <source>
        <dbReference type="ARBA" id="ARBA00023237"/>
    </source>
</evidence>
<sequence>MSVRKKITSLALLSSTALVAATPGLAQDAAQSTENQIKLEEIVVTATRRATMVQDIPYNISALSGSEIDDMKMIDATEMLRSIPGIVVADRGNRNAATKNDIRIRGLNVDGAARGDYAASSAPTVATYINDTPVFANMMLKDLERVEVLRGPQGTLYGSGALGGAVRYITRKPVLGEFSGTVSGTGSSTKGSGGISWTGDVVLNVPLGDKIALRAVASHLDNAGIIDYVNVYELDNSGAPVIPGDINDTDASYKTVKDADTAEIDFLRLSAFMEVSDAIDISLMYTTQSDEAGSRRATAEGFLDGYGNEYGAYTSGSVQLEPSEADLEMFAAEINVDLGFATLTSSTSHYDVHGSAISENTGFYAQKNWLGGLYYNSPRPLARADRSFGDKAFIQEVRLVSDNEGPLNWVAGVYYQDQDKTVGQTSTLAGYKAWASQMFGWMSPGFGYDENDNDFIYTDLSKVKETAVYGEVTYDIGDSLHLTGGMRWFDSSVSSDAEVQLPFWDSLASWAPARTVTESGKKDVLFKGNISYDVQDDTMIYATISEGYRRGGAAAVPTTGNFAEDPAWLAYGSDSVVNYELGIKGSSDRLRYSASVFYVDWSNPQINTATSNWGFFTAANGDTAATKGVELEMEGQLSQALHYSFGYAYVDAKLTSDFIAPTGAVIAEDGNRLPGIPKHTLNVALDYTKDITSDIVMVTRLDGYYQSDTKNYINNTHPTYGQTHSGFSIWNASLAFTKDNINVTLFAKNIFNQAGMSASYSAAYMGTDPSQNYFGSGAKHEITLPRTLGLAVSVDF</sequence>
<comment type="similarity">
    <text evidence="11 12">Belongs to the TonB-dependent receptor family.</text>
</comment>
<dbReference type="InterPro" id="IPR039426">
    <property type="entry name" value="TonB-dep_rcpt-like"/>
</dbReference>
<evidence type="ECO:0000256" key="3">
    <source>
        <dbReference type="ARBA" id="ARBA00022452"/>
    </source>
</evidence>
<keyword evidence="8 12" id="KW-0798">TonB box</keyword>
<dbReference type="PROSITE" id="PS52016">
    <property type="entry name" value="TONB_DEPENDENT_REC_3"/>
    <property type="match status" value="1"/>
</dbReference>
<evidence type="ECO:0000256" key="5">
    <source>
        <dbReference type="ARBA" id="ARBA00022692"/>
    </source>
</evidence>